<dbReference type="InterPro" id="IPR006638">
    <property type="entry name" value="Elp3/MiaA/NifB-like_rSAM"/>
</dbReference>
<dbReference type="AlphaFoldDB" id="A0A7X1KQ85"/>
<dbReference type="GO" id="GO:0046872">
    <property type="term" value="F:metal ion binding"/>
    <property type="evidence" value="ECO:0007669"/>
    <property type="project" value="UniProtKB-UniRule"/>
</dbReference>
<dbReference type="SFLD" id="SFLDS00029">
    <property type="entry name" value="Radical_SAM"/>
    <property type="match status" value="1"/>
</dbReference>
<evidence type="ECO:0000256" key="2">
    <source>
        <dbReference type="RuleBase" id="RU364116"/>
    </source>
</evidence>
<dbReference type="PANTHER" id="PTHR13932:SF5">
    <property type="entry name" value="RADICAL S-ADENOSYL METHIONINE DOMAIN-CONTAINING PROTEIN 1, MITOCHONDRIAL"/>
    <property type="match status" value="1"/>
</dbReference>
<evidence type="ECO:0000313" key="5">
    <source>
        <dbReference type="Proteomes" id="UP000551327"/>
    </source>
</evidence>
<dbReference type="SMART" id="SM00729">
    <property type="entry name" value="Elp3"/>
    <property type="match status" value="1"/>
</dbReference>
<dbReference type="Gene3D" id="3.30.750.200">
    <property type="match status" value="1"/>
</dbReference>
<dbReference type="Pfam" id="PF04055">
    <property type="entry name" value="Radical_SAM"/>
    <property type="match status" value="1"/>
</dbReference>
<dbReference type="EMBL" id="JACLAX010000008">
    <property type="protein sequence ID" value="MBC2669446.1"/>
    <property type="molecule type" value="Genomic_DNA"/>
</dbReference>
<dbReference type="Pfam" id="PF06969">
    <property type="entry name" value="HemN_C"/>
    <property type="match status" value="1"/>
</dbReference>
<dbReference type="InterPro" id="IPR004559">
    <property type="entry name" value="HemW-like"/>
</dbReference>
<name>A0A7X1KQ85_9SPHN</name>
<dbReference type="PANTHER" id="PTHR13932">
    <property type="entry name" value="COPROPORPHYRINIGEN III OXIDASE"/>
    <property type="match status" value="1"/>
</dbReference>
<organism evidence="4 5">
    <name type="scientific">Novosphingobium piscinae</name>
    <dbReference type="NCBI Taxonomy" id="1507448"/>
    <lineage>
        <taxon>Bacteria</taxon>
        <taxon>Pseudomonadati</taxon>
        <taxon>Pseudomonadota</taxon>
        <taxon>Alphaproteobacteria</taxon>
        <taxon>Sphingomonadales</taxon>
        <taxon>Sphingomonadaceae</taxon>
        <taxon>Novosphingobium</taxon>
    </lineage>
</organism>
<dbReference type="InterPro" id="IPR034505">
    <property type="entry name" value="Coproporphyrinogen-III_oxidase"/>
</dbReference>
<comment type="caution">
    <text evidence="4">The sequence shown here is derived from an EMBL/GenBank/DDBJ whole genome shotgun (WGS) entry which is preliminary data.</text>
</comment>
<proteinExistence type="inferred from homology"/>
<sequence>MARALYIHWPFCLKKCPYCDFNSHVRDGVDHAQWQHALLTELRHEAAVAGGEPLASVFFGGGTPSLMPPALVAALLAEAERLWGFAPGIEITLEANPSSVEADRFAALAGAGINRVSLGLQALDDAALRFLGRLHGVAEGLAALEVAQRHFARVSFDLIYARPDQTPQQWEAELRRALGFGTGHLSLYQLTIEPGTRFATLVREGRFVPLDDDLAADLYTLTGALTEDHGLPPYEISNHARPGEESRHNLAYWRYQDYAGIGPGAHGRRGGCATVRHRKPENWLAAVAAQGHGLAEERPLPGPEQAAEALLMGLRLVEGIDLGALSDRFGLARDALVDAARLGFYADQGLVWSRAGRIGVTAAGLPLLDGLLAELVSTELVAS</sequence>
<evidence type="ECO:0000259" key="3">
    <source>
        <dbReference type="PROSITE" id="PS51918"/>
    </source>
</evidence>
<dbReference type="SUPFAM" id="SSF102114">
    <property type="entry name" value="Radical SAM enzymes"/>
    <property type="match status" value="1"/>
</dbReference>
<protein>
    <recommendedName>
        <fullName evidence="2">Heme chaperone HemW</fullName>
    </recommendedName>
</protein>
<keyword evidence="2" id="KW-0349">Heme</keyword>
<comment type="similarity">
    <text evidence="1">Belongs to the anaerobic coproporphyrinogen-III oxidase family. HemW subfamily.</text>
</comment>
<dbReference type="GO" id="GO:0005737">
    <property type="term" value="C:cytoplasm"/>
    <property type="evidence" value="ECO:0007669"/>
    <property type="project" value="UniProtKB-SubCell"/>
</dbReference>
<keyword evidence="2" id="KW-0143">Chaperone</keyword>
<comment type="subcellular location">
    <subcellularLocation>
        <location evidence="2">Cytoplasm</location>
    </subcellularLocation>
</comment>
<feature type="domain" description="Radical SAM core" evidence="3">
    <location>
        <begin position="1"/>
        <end position="232"/>
    </location>
</feature>
<accession>A0A7X1KQ85</accession>
<keyword evidence="2" id="KW-0949">S-adenosyl-L-methionine</keyword>
<keyword evidence="5" id="KW-1185">Reference proteome</keyword>
<keyword evidence="2" id="KW-0004">4Fe-4S</keyword>
<evidence type="ECO:0000313" key="4">
    <source>
        <dbReference type="EMBL" id="MBC2669446.1"/>
    </source>
</evidence>
<dbReference type="SFLD" id="SFLDG01065">
    <property type="entry name" value="anaerobic_coproporphyrinogen-I"/>
    <property type="match status" value="1"/>
</dbReference>
<keyword evidence="2" id="KW-0479">Metal-binding</keyword>
<dbReference type="SFLD" id="SFLDF00288">
    <property type="entry name" value="HemN-like__clustered_with_nucl"/>
    <property type="match status" value="1"/>
</dbReference>
<dbReference type="InterPro" id="IPR058240">
    <property type="entry name" value="rSAM_sf"/>
</dbReference>
<dbReference type="NCBIfam" id="TIGR00539">
    <property type="entry name" value="hemN_rel"/>
    <property type="match status" value="1"/>
</dbReference>
<dbReference type="Proteomes" id="UP000551327">
    <property type="component" value="Unassembled WGS sequence"/>
</dbReference>
<evidence type="ECO:0000256" key="1">
    <source>
        <dbReference type="ARBA" id="ARBA00006100"/>
    </source>
</evidence>
<keyword evidence="2" id="KW-0408">Iron</keyword>
<dbReference type="GO" id="GO:0006779">
    <property type="term" value="P:porphyrin-containing compound biosynthetic process"/>
    <property type="evidence" value="ECO:0007669"/>
    <property type="project" value="InterPro"/>
</dbReference>
<dbReference type="GO" id="GO:0051539">
    <property type="term" value="F:4 iron, 4 sulfur cluster binding"/>
    <property type="evidence" value="ECO:0007669"/>
    <property type="project" value="UniProtKB-UniRule"/>
</dbReference>
<dbReference type="InterPro" id="IPR007197">
    <property type="entry name" value="rSAM"/>
</dbReference>
<gene>
    <name evidence="4" type="ORF">H7F53_09850</name>
</gene>
<keyword evidence="2" id="KW-0411">Iron-sulfur</keyword>
<keyword evidence="2" id="KW-0963">Cytoplasm</keyword>
<dbReference type="SFLD" id="SFLDF00562">
    <property type="entry name" value="HemN-like__clustered_with_heat"/>
    <property type="match status" value="1"/>
</dbReference>
<comment type="function">
    <text evidence="2">Probably acts as a heme chaperone, transferring heme to an unknown acceptor. Binds one molecule of heme per monomer, possibly covalently. Binds 1 [4Fe-4S] cluster. The cluster is coordinated with 3 cysteines and an exchangeable S-adenosyl-L-methionine.</text>
</comment>
<dbReference type="PROSITE" id="PS51918">
    <property type="entry name" value="RADICAL_SAM"/>
    <property type="match status" value="1"/>
</dbReference>
<reference evidence="4 5" key="1">
    <citation type="submission" date="2020-08" db="EMBL/GenBank/DDBJ databases">
        <title>The genome sequence of type strain Novosphingobium piscinae KCTC 42194.</title>
        <authorList>
            <person name="Liu Y."/>
        </authorList>
    </citation>
    <scope>NUCLEOTIDE SEQUENCE [LARGE SCALE GENOMIC DNA]</scope>
    <source>
        <strain evidence="4 5">KCTC 42194</strain>
    </source>
</reference>
<dbReference type="CDD" id="cd01335">
    <property type="entry name" value="Radical_SAM"/>
    <property type="match status" value="1"/>
</dbReference>
<dbReference type="RefSeq" id="WP_185679313.1">
    <property type="nucleotide sequence ID" value="NZ_JACLAX010000008.1"/>
</dbReference>
<dbReference type="InterPro" id="IPR010723">
    <property type="entry name" value="HemN_C"/>
</dbReference>
<dbReference type="GO" id="GO:0004109">
    <property type="term" value="F:coproporphyrinogen oxidase activity"/>
    <property type="evidence" value="ECO:0007669"/>
    <property type="project" value="InterPro"/>
</dbReference>